<feature type="transmembrane region" description="Helical" evidence="1">
    <location>
        <begin position="9"/>
        <end position="28"/>
    </location>
</feature>
<protein>
    <submittedName>
        <fullName evidence="2">Uncharacterized protein</fullName>
    </submittedName>
</protein>
<accession>A0A0F9VC33</accession>
<sequence length="73" mass="8160">MSLKGRKWFGYIFTSILILVIGILILIIKPDIFIGTALYIMCGLVGVYLIFAASNIIKSFITSAWFQEKLSGK</sequence>
<keyword evidence="1" id="KW-0472">Membrane</keyword>
<organism evidence="2">
    <name type="scientific">marine sediment metagenome</name>
    <dbReference type="NCBI Taxonomy" id="412755"/>
    <lineage>
        <taxon>unclassified sequences</taxon>
        <taxon>metagenomes</taxon>
        <taxon>ecological metagenomes</taxon>
    </lineage>
</organism>
<reference evidence="2" key="1">
    <citation type="journal article" date="2015" name="Nature">
        <title>Complex archaea that bridge the gap between prokaryotes and eukaryotes.</title>
        <authorList>
            <person name="Spang A."/>
            <person name="Saw J.H."/>
            <person name="Jorgensen S.L."/>
            <person name="Zaremba-Niedzwiedzka K."/>
            <person name="Martijn J."/>
            <person name="Lind A.E."/>
            <person name="van Eijk R."/>
            <person name="Schleper C."/>
            <person name="Guy L."/>
            <person name="Ettema T.J."/>
        </authorList>
    </citation>
    <scope>NUCLEOTIDE SEQUENCE</scope>
</reference>
<name>A0A0F9VC33_9ZZZZ</name>
<feature type="transmembrane region" description="Helical" evidence="1">
    <location>
        <begin position="34"/>
        <end position="57"/>
    </location>
</feature>
<gene>
    <name evidence="2" type="ORF">LCGC14_0503010</name>
</gene>
<dbReference type="AlphaFoldDB" id="A0A0F9VC33"/>
<proteinExistence type="predicted"/>
<keyword evidence="1" id="KW-1133">Transmembrane helix</keyword>
<evidence type="ECO:0000313" key="2">
    <source>
        <dbReference type="EMBL" id="KKN63353.1"/>
    </source>
</evidence>
<evidence type="ECO:0000256" key="1">
    <source>
        <dbReference type="SAM" id="Phobius"/>
    </source>
</evidence>
<dbReference type="EMBL" id="LAZR01000593">
    <property type="protein sequence ID" value="KKN63353.1"/>
    <property type="molecule type" value="Genomic_DNA"/>
</dbReference>
<comment type="caution">
    <text evidence="2">The sequence shown here is derived from an EMBL/GenBank/DDBJ whole genome shotgun (WGS) entry which is preliminary data.</text>
</comment>
<keyword evidence="1" id="KW-0812">Transmembrane</keyword>